<evidence type="ECO:0000256" key="1">
    <source>
        <dbReference type="ARBA" id="ARBA00002624"/>
    </source>
</evidence>
<evidence type="ECO:0000256" key="7">
    <source>
        <dbReference type="ARBA" id="ARBA00018638"/>
    </source>
</evidence>
<evidence type="ECO:0000256" key="11">
    <source>
        <dbReference type="ARBA" id="ARBA00022679"/>
    </source>
</evidence>
<evidence type="ECO:0000313" key="27">
    <source>
        <dbReference type="EMBL" id="ACB85600.1"/>
    </source>
</evidence>
<keyword evidence="17" id="KW-1133">Transmembrane helix</keyword>
<dbReference type="InterPro" id="IPR023346">
    <property type="entry name" value="Lysozyme-like_dom_sf"/>
</dbReference>
<evidence type="ECO:0000256" key="15">
    <source>
        <dbReference type="ARBA" id="ARBA00022968"/>
    </source>
</evidence>
<evidence type="ECO:0000256" key="6">
    <source>
        <dbReference type="ARBA" id="ARBA00012448"/>
    </source>
</evidence>
<gene>
    <name evidence="27" type="ordered locus">Nther_2033</name>
</gene>
<evidence type="ECO:0000256" key="17">
    <source>
        <dbReference type="ARBA" id="ARBA00022989"/>
    </source>
</evidence>
<evidence type="ECO:0000256" key="23">
    <source>
        <dbReference type="ARBA" id="ARBA00044770"/>
    </source>
</evidence>
<comment type="pathway">
    <text evidence="25">Glycan biosynthesis.</text>
</comment>
<dbReference type="GO" id="GO:0009252">
    <property type="term" value="P:peptidoglycan biosynthetic process"/>
    <property type="evidence" value="ECO:0007669"/>
    <property type="project" value="UniProtKB-UniPathway"/>
</dbReference>
<keyword evidence="13" id="KW-0378">Hydrolase</keyword>
<evidence type="ECO:0000256" key="14">
    <source>
        <dbReference type="ARBA" id="ARBA00022960"/>
    </source>
</evidence>
<dbReference type="Proteomes" id="UP000001683">
    <property type="component" value="Chromosome"/>
</dbReference>
<organism evidence="27 28">
    <name type="scientific">Natranaerobius thermophilus (strain ATCC BAA-1301 / DSM 18059 / JW/NM-WN-LF)</name>
    <dbReference type="NCBI Taxonomy" id="457570"/>
    <lineage>
        <taxon>Bacteria</taxon>
        <taxon>Bacillati</taxon>
        <taxon>Bacillota</taxon>
        <taxon>Clostridia</taxon>
        <taxon>Natranaerobiales</taxon>
        <taxon>Natranaerobiaceae</taxon>
        <taxon>Natranaerobius</taxon>
    </lineage>
</organism>
<dbReference type="PANTHER" id="PTHR32282:SF33">
    <property type="entry name" value="PEPTIDOGLYCAN GLYCOSYLTRANSFERASE"/>
    <property type="match status" value="1"/>
</dbReference>
<evidence type="ECO:0000256" key="19">
    <source>
        <dbReference type="ARBA" id="ARBA00023251"/>
    </source>
</evidence>
<proteinExistence type="inferred from homology"/>
<comment type="subcellular location">
    <subcellularLocation>
        <location evidence="2">Cell membrane</location>
        <topology evidence="2">Single-pass type II membrane protein</topology>
    </subcellularLocation>
</comment>
<comment type="similarity">
    <text evidence="5">In the N-terminal section; belongs to the glycosyltransferase 51 family.</text>
</comment>
<evidence type="ECO:0000256" key="10">
    <source>
        <dbReference type="ARBA" id="ARBA00022676"/>
    </source>
</evidence>
<evidence type="ECO:0000313" key="28">
    <source>
        <dbReference type="Proteomes" id="UP000001683"/>
    </source>
</evidence>
<dbReference type="KEGG" id="nth:Nther_2033"/>
<name>B2A709_NATTJ</name>
<comment type="similarity">
    <text evidence="4">In the C-terminal section; belongs to the transpeptidase family.</text>
</comment>
<evidence type="ECO:0000256" key="12">
    <source>
        <dbReference type="ARBA" id="ARBA00022692"/>
    </source>
</evidence>
<comment type="pathway">
    <text evidence="3">Cell wall biogenesis; peptidoglycan biosynthesis.</text>
</comment>
<evidence type="ECO:0000256" key="5">
    <source>
        <dbReference type="ARBA" id="ARBA00007739"/>
    </source>
</evidence>
<dbReference type="GO" id="GO:0071555">
    <property type="term" value="P:cell wall organization"/>
    <property type="evidence" value="ECO:0007669"/>
    <property type="project" value="UniProtKB-KW"/>
</dbReference>
<keyword evidence="12" id="KW-0812">Transmembrane</keyword>
<keyword evidence="16" id="KW-0573">Peptidoglycan synthesis</keyword>
<feature type="domain" description="Glycosyl transferase family 51" evidence="26">
    <location>
        <begin position="67"/>
        <end position="234"/>
    </location>
</feature>
<evidence type="ECO:0000256" key="8">
    <source>
        <dbReference type="ARBA" id="ARBA00022645"/>
    </source>
</evidence>
<dbReference type="GO" id="GO:0008360">
    <property type="term" value="P:regulation of cell shape"/>
    <property type="evidence" value="ECO:0007669"/>
    <property type="project" value="UniProtKB-KW"/>
</dbReference>
<keyword evidence="11 27" id="KW-0808">Transferase</keyword>
<accession>B2A709</accession>
<dbReference type="STRING" id="457570.Nther_2033"/>
<evidence type="ECO:0000256" key="16">
    <source>
        <dbReference type="ARBA" id="ARBA00022984"/>
    </source>
</evidence>
<dbReference type="CAZy" id="GT51">
    <property type="family name" value="Glycosyltransferase Family 51"/>
</dbReference>
<keyword evidence="21" id="KW-0961">Cell wall biogenesis/degradation</keyword>
<comment type="function">
    <text evidence="1">Cell wall formation. Synthesis of cross-linked peptidoglycan from the lipid intermediates. The enzyme has a penicillin-insensitive transglycosylase N-terminal domain (formation of linear glycan strands) and a penicillin-sensitive transpeptidase C-terminal domain (cross-linking of the peptide subunits).</text>
</comment>
<dbReference type="SUPFAM" id="SSF53955">
    <property type="entry name" value="Lysozyme-like"/>
    <property type="match status" value="1"/>
</dbReference>
<dbReference type="GO" id="GO:0006508">
    <property type="term" value="P:proteolysis"/>
    <property type="evidence" value="ECO:0007669"/>
    <property type="project" value="UniProtKB-KW"/>
</dbReference>
<dbReference type="InterPro" id="IPR001264">
    <property type="entry name" value="Glyco_trans_51"/>
</dbReference>
<dbReference type="GO" id="GO:0046677">
    <property type="term" value="P:response to antibiotic"/>
    <property type="evidence" value="ECO:0007669"/>
    <property type="project" value="UniProtKB-KW"/>
</dbReference>
<dbReference type="EC" id="3.4.16.4" evidence="6"/>
<dbReference type="EC" id="2.4.99.28" evidence="23"/>
<evidence type="ECO:0000256" key="25">
    <source>
        <dbReference type="ARBA" id="ARBA00060592"/>
    </source>
</evidence>
<dbReference type="UniPathway" id="UPA00219"/>
<dbReference type="InParanoid" id="B2A709"/>
<dbReference type="Pfam" id="PF00912">
    <property type="entry name" value="Transgly"/>
    <property type="match status" value="1"/>
</dbReference>
<dbReference type="InterPro" id="IPR036950">
    <property type="entry name" value="PBP_transglycosylase"/>
</dbReference>
<keyword evidence="15" id="KW-0735">Signal-anchor</keyword>
<comment type="catalytic activity">
    <reaction evidence="24">
        <text>[GlcNAc-(1-&gt;4)-Mur2Ac(oyl-L-Ala-gamma-D-Glu-L-Lys-D-Ala-D-Ala)](n)-di-trans,octa-cis-undecaprenyl diphosphate + beta-D-GlcNAc-(1-&gt;4)-Mur2Ac(oyl-L-Ala-gamma-D-Glu-L-Lys-D-Ala-D-Ala)-di-trans,octa-cis-undecaprenyl diphosphate = [GlcNAc-(1-&gt;4)-Mur2Ac(oyl-L-Ala-gamma-D-Glu-L-Lys-D-Ala-D-Ala)](n+1)-di-trans,octa-cis-undecaprenyl diphosphate + di-trans,octa-cis-undecaprenyl diphosphate + H(+)</text>
        <dbReference type="Rhea" id="RHEA:23708"/>
        <dbReference type="Rhea" id="RHEA-COMP:9602"/>
        <dbReference type="Rhea" id="RHEA-COMP:9603"/>
        <dbReference type="ChEBI" id="CHEBI:15378"/>
        <dbReference type="ChEBI" id="CHEBI:58405"/>
        <dbReference type="ChEBI" id="CHEBI:60033"/>
        <dbReference type="ChEBI" id="CHEBI:78435"/>
        <dbReference type="EC" id="2.4.99.28"/>
    </reaction>
</comment>
<keyword evidence="28" id="KW-1185">Reference proteome</keyword>
<keyword evidence="20" id="KW-0511">Multifunctional enzyme</keyword>
<evidence type="ECO:0000256" key="20">
    <source>
        <dbReference type="ARBA" id="ARBA00023268"/>
    </source>
</evidence>
<dbReference type="InterPro" id="IPR050396">
    <property type="entry name" value="Glycosyltr_51/Transpeptidase"/>
</dbReference>
<evidence type="ECO:0000256" key="18">
    <source>
        <dbReference type="ARBA" id="ARBA00023136"/>
    </source>
</evidence>
<dbReference type="eggNOG" id="COG0744">
    <property type="taxonomic scope" value="Bacteria"/>
</dbReference>
<keyword evidence="19" id="KW-0046">Antibiotic resistance</keyword>
<evidence type="ECO:0000256" key="13">
    <source>
        <dbReference type="ARBA" id="ARBA00022801"/>
    </source>
</evidence>
<evidence type="ECO:0000256" key="2">
    <source>
        <dbReference type="ARBA" id="ARBA00004401"/>
    </source>
</evidence>
<keyword evidence="14" id="KW-0133">Cell shape</keyword>
<dbReference type="HOGENOM" id="CLU_006354_1_2_9"/>
<evidence type="ECO:0000256" key="24">
    <source>
        <dbReference type="ARBA" id="ARBA00049902"/>
    </source>
</evidence>
<dbReference type="GO" id="GO:0005886">
    <property type="term" value="C:plasma membrane"/>
    <property type="evidence" value="ECO:0007669"/>
    <property type="project" value="UniProtKB-SubCell"/>
</dbReference>
<sequence length="286" mass="33033">MKKIYKGLIALAAVFLLTIFGGARLLEVLITYPGSPYYVDFKDPDPLYETEAEIHTLENGNFVIGLNERNIEYHSLEELPPELIDAFIAIEDNRFYRHRGYDIKGIARAFWVNLTHREVRQGGSTITQQLARNLFLGHDQTLTRKILEFSLAVQIEDRFTKDEIMEMYLNQVYFGNGNWGVEQAAQDYFDKPATELDLTESSMIAGLVQAPSYYAPVTSWEPAANRQKIVLKRMVELELITEREAREALFNEEIIINFPRDILNLALEKLNVDKCSEHQRPNYYSV</sequence>
<evidence type="ECO:0000256" key="9">
    <source>
        <dbReference type="ARBA" id="ARBA00022670"/>
    </source>
</evidence>
<reference evidence="27 28" key="1">
    <citation type="submission" date="2008-04" db="EMBL/GenBank/DDBJ databases">
        <title>Complete sequence of chromosome of Natranaerobius thermophilus JW/NM-WN-LF.</title>
        <authorList>
            <consortium name="US DOE Joint Genome Institute"/>
            <person name="Copeland A."/>
            <person name="Lucas S."/>
            <person name="Lapidus A."/>
            <person name="Glavina del Rio T."/>
            <person name="Dalin E."/>
            <person name="Tice H."/>
            <person name="Bruce D."/>
            <person name="Goodwin L."/>
            <person name="Pitluck S."/>
            <person name="Chertkov O."/>
            <person name="Brettin T."/>
            <person name="Detter J.C."/>
            <person name="Han C."/>
            <person name="Kuske C.R."/>
            <person name="Schmutz J."/>
            <person name="Larimer F."/>
            <person name="Land M."/>
            <person name="Hauser L."/>
            <person name="Kyrpides N."/>
            <person name="Lykidis A."/>
            <person name="Mesbah N.M."/>
            <person name="Wiegel J."/>
        </authorList>
    </citation>
    <scope>NUCLEOTIDE SEQUENCE [LARGE SCALE GENOMIC DNA]</scope>
    <source>
        <strain evidence="28">ATCC BAA-1301 / DSM 18059 / JW/NM-WN-LF</strain>
    </source>
</reference>
<reference evidence="27 28" key="2">
    <citation type="journal article" date="2011" name="J. Bacteriol.">
        <title>Complete genome sequence of the anaerobic, halophilic alkalithermophile Natranaerobius thermophilus JW/NM-WN-LF.</title>
        <authorList>
            <person name="Zhao B."/>
            <person name="Mesbah N.M."/>
            <person name="Dalin E."/>
            <person name="Goodwin L."/>
            <person name="Nolan M."/>
            <person name="Pitluck S."/>
            <person name="Chertkov O."/>
            <person name="Brettin T.S."/>
            <person name="Han J."/>
            <person name="Larimer F.W."/>
            <person name="Land M.L."/>
            <person name="Hauser L."/>
            <person name="Kyrpides N."/>
            <person name="Wiegel J."/>
        </authorList>
    </citation>
    <scope>NUCLEOTIDE SEQUENCE [LARGE SCALE GENOMIC DNA]</scope>
    <source>
        <strain evidence="28">ATCC BAA-1301 / DSM 18059 / JW/NM-WN-LF</strain>
    </source>
</reference>
<keyword evidence="8" id="KW-0121">Carboxypeptidase</keyword>
<keyword evidence="18" id="KW-0472">Membrane</keyword>
<dbReference type="Gene3D" id="1.10.3810.10">
    <property type="entry name" value="Biosynthetic peptidoglycan transglycosylase-like"/>
    <property type="match status" value="1"/>
</dbReference>
<dbReference type="GO" id="GO:0008955">
    <property type="term" value="F:peptidoglycan glycosyltransferase activity"/>
    <property type="evidence" value="ECO:0007669"/>
    <property type="project" value="UniProtKB-EC"/>
</dbReference>
<comment type="catalytic activity">
    <reaction evidence="22">
        <text>Preferential cleavage: (Ac)2-L-Lys-D-Ala-|-D-Ala. Also transpeptidation of peptidyl-alanyl moieties that are N-acyl substituents of D-alanine.</text>
        <dbReference type="EC" id="3.4.16.4"/>
    </reaction>
</comment>
<dbReference type="AlphaFoldDB" id="B2A709"/>
<evidence type="ECO:0000256" key="22">
    <source>
        <dbReference type="ARBA" id="ARBA00034000"/>
    </source>
</evidence>
<evidence type="ECO:0000259" key="26">
    <source>
        <dbReference type="Pfam" id="PF00912"/>
    </source>
</evidence>
<keyword evidence="10" id="KW-0328">Glycosyltransferase</keyword>
<dbReference type="EMBL" id="CP001034">
    <property type="protein sequence ID" value="ACB85600.1"/>
    <property type="molecule type" value="Genomic_DNA"/>
</dbReference>
<protein>
    <recommendedName>
        <fullName evidence="7">Penicillin-binding protein 1A</fullName>
        <ecNumber evidence="23">2.4.99.28</ecNumber>
        <ecNumber evidence="6">3.4.16.4</ecNumber>
    </recommendedName>
</protein>
<evidence type="ECO:0000256" key="21">
    <source>
        <dbReference type="ARBA" id="ARBA00023316"/>
    </source>
</evidence>
<dbReference type="GO" id="GO:0009002">
    <property type="term" value="F:serine-type D-Ala-D-Ala carboxypeptidase activity"/>
    <property type="evidence" value="ECO:0007669"/>
    <property type="project" value="UniProtKB-EC"/>
</dbReference>
<dbReference type="PANTHER" id="PTHR32282">
    <property type="entry name" value="BINDING PROTEIN TRANSPEPTIDASE, PUTATIVE-RELATED"/>
    <property type="match status" value="1"/>
</dbReference>
<evidence type="ECO:0000256" key="3">
    <source>
        <dbReference type="ARBA" id="ARBA00004752"/>
    </source>
</evidence>
<keyword evidence="9" id="KW-0645">Protease</keyword>
<evidence type="ECO:0000256" key="4">
    <source>
        <dbReference type="ARBA" id="ARBA00007090"/>
    </source>
</evidence>
<dbReference type="FunFam" id="1.10.3810.10:FF:000001">
    <property type="entry name" value="Penicillin-binding protein 1A"/>
    <property type="match status" value="1"/>
</dbReference>